<keyword evidence="2 4" id="KW-0378">Hydrolase</keyword>
<dbReference type="PANTHER" id="PTHR10188">
    <property type="entry name" value="L-ASPARAGINASE"/>
    <property type="match status" value="1"/>
</dbReference>
<keyword evidence="1" id="KW-0645">Protease</keyword>
<evidence type="ECO:0000256" key="2">
    <source>
        <dbReference type="ARBA" id="ARBA00022801"/>
    </source>
</evidence>
<protein>
    <submittedName>
        <fullName evidence="4">Isoaspartyl aminopeptidase @ Asp-X dipeptidase</fullName>
        <ecNumber evidence="4">3.4.19.5</ecNumber>
    </submittedName>
</protein>
<dbReference type="SUPFAM" id="SSF56235">
    <property type="entry name" value="N-terminal nucleophile aminohydrolases (Ntn hydrolases)"/>
    <property type="match status" value="1"/>
</dbReference>
<dbReference type="EMBL" id="UOEJ01000263">
    <property type="protein sequence ID" value="VAW07198.1"/>
    <property type="molecule type" value="Genomic_DNA"/>
</dbReference>
<dbReference type="GO" id="GO:0006508">
    <property type="term" value="P:proteolysis"/>
    <property type="evidence" value="ECO:0007669"/>
    <property type="project" value="UniProtKB-KW"/>
</dbReference>
<evidence type="ECO:0000256" key="1">
    <source>
        <dbReference type="ARBA" id="ARBA00022670"/>
    </source>
</evidence>
<dbReference type="Pfam" id="PF01112">
    <property type="entry name" value="Asparaginase_2"/>
    <property type="match status" value="1"/>
</dbReference>
<proteinExistence type="predicted"/>
<organism evidence="4">
    <name type="scientific">hydrothermal vent metagenome</name>
    <dbReference type="NCBI Taxonomy" id="652676"/>
    <lineage>
        <taxon>unclassified sequences</taxon>
        <taxon>metagenomes</taxon>
        <taxon>ecological metagenomes</taxon>
    </lineage>
</organism>
<dbReference type="InterPro" id="IPR000246">
    <property type="entry name" value="Peptidase_T2"/>
</dbReference>
<dbReference type="CDD" id="cd04701">
    <property type="entry name" value="Asparaginase_2"/>
    <property type="match status" value="1"/>
</dbReference>
<name>A0A3B0SNZ6_9ZZZZ</name>
<evidence type="ECO:0000313" key="4">
    <source>
        <dbReference type="EMBL" id="VAW07198.1"/>
    </source>
</evidence>
<dbReference type="AlphaFoldDB" id="A0A3B0SNZ6"/>
<dbReference type="GO" id="GO:0008798">
    <property type="term" value="F:beta-aspartyl-peptidase activity"/>
    <property type="evidence" value="ECO:0007669"/>
    <property type="project" value="UniProtKB-EC"/>
</dbReference>
<accession>A0A3B0SNZ6</accession>
<dbReference type="EC" id="3.4.19.5" evidence="4"/>
<reference evidence="4" key="1">
    <citation type="submission" date="2018-06" db="EMBL/GenBank/DDBJ databases">
        <authorList>
            <person name="Zhirakovskaya E."/>
        </authorList>
    </citation>
    <scope>NUCLEOTIDE SEQUENCE</scope>
</reference>
<evidence type="ECO:0000256" key="3">
    <source>
        <dbReference type="ARBA" id="ARBA00022813"/>
    </source>
</evidence>
<dbReference type="GO" id="GO:0016811">
    <property type="term" value="F:hydrolase activity, acting on carbon-nitrogen (but not peptide) bonds, in linear amides"/>
    <property type="evidence" value="ECO:0007669"/>
    <property type="project" value="UniProtKB-ARBA"/>
</dbReference>
<sequence>MGYKIAPKILSLAILSLAILSANSDLPLWAGEKPVVQGSVQIPDIGSRPDWVIAIHGGAGVKAHDQMTPELAGQYRAVLGKALKAGAHILKAGGDGPKAIEAAIMVMEDSSLFNAGRGAALDSHGNARHDASIMNGANMDAGAIAGSTRIRNPIAAARAVMERTENVLIAGSGADWFAAEQGLSLADPLYFQTERRRNMLLKKRENEPGKLAEHGGDQAALFGTVGAVVLDRDGNISAGTSTGGRTNKRYGRIGDSPIIGAGTYASNGSCAVSATGHGEYFMRYTVARDICARMEFAGETLEQAAGQVVIKSLKAKGGDGAVIAIDPEGKVVFSMNGSGMYRGVMTSETPARTAIYADEMVSE</sequence>
<dbReference type="GO" id="GO:0004177">
    <property type="term" value="F:aminopeptidase activity"/>
    <property type="evidence" value="ECO:0007669"/>
    <property type="project" value="UniProtKB-KW"/>
</dbReference>
<keyword evidence="3" id="KW-0068">Autocatalytic cleavage</keyword>
<dbReference type="Gene3D" id="3.60.20.30">
    <property type="entry name" value="(Glycosyl)asparaginase"/>
    <property type="match status" value="1"/>
</dbReference>
<dbReference type="FunFam" id="3.60.20.30:FF:000001">
    <property type="entry name" value="Isoaspartyl peptidase/L-asparaginase"/>
    <property type="match status" value="1"/>
</dbReference>
<dbReference type="InterPro" id="IPR029055">
    <property type="entry name" value="Ntn_hydrolases_N"/>
</dbReference>
<keyword evidence="4" id="KW-0031">Aminopeptidase</keyword>
<dbReference type="PANTHER" id="PTHR10188:SF6">
    <property type="entry name" value="N(4)-(BETA-N-ACETYLGLUCOSAMINYL)-L-ASPARAGINASE"/>
    <property type="match status" value="1"/>
</dbReference>
<gene>
    <name evidence="4" type="ORF">MNBD_ALPHA01-227</name>
</gene>